<accession>A0A391PA00</accession>
<keyword evidence="4" id="KW-1185">Reference proteome</keyword>
<comment type="caution">
    <text evidence="3">The sequence shown here is derived from an EMBL/GenBank/DDBJ whole genome shotgun (WGS) entry which is preliminary data.</text>
</comment>
<evidence type="ECO:0000313" key="3">
    <source>
        <dbReference type="EMBL" id="GCA64422.1"/>
    </source>
</evidence>
<proteinExistence type="predicted"/>
<evidence type="ECO:0000256" key="1">
    <source>
        <dbReference type="SAM" id="MobiDB-lite"/>
    </source>
</evidence>
<keyword evidence="2" id="KW-0732">Signal</keyword>
<feature type="chain" id="PRO_5017380743" evidence="2">
    <location>
        <begin position="20"/>
        <end position="219"/>
    </location>
</feature>
<dbReference type="EMBL" id="BDIP01007182">
    <property type="protein sequence ID" value="GCA64422.1"/>
    <property type="molecule type" value="Genomic_DNA"/>
</dbReference>
<organism evidence="3 4">
    <name type="scientific">Kipferlia bialata</name>
    <dbReference type="NCBI Taxonomy" id="797122"/>
    <lineage>
        <taxon>Eukaryota</taxon>
        <taxon>Metamonada</taxon>
        <taxon>Carpediemonas-like organisms</taxon>
        <taxon>Kipferlia</taxon>
    </lineage>
</organism>
<evidence type="ECO:0000313" key="4">
    <source>
        <dbReference type="Proteomes" id="UP000265618"/>
    </source>
</evidence>
<reference evidence="3 4" key="1">
    <citation type="journal article" date="2018" name="PLoS ONE">
        <title>The draft genome of Kipferlia bialata reveals reductive genome evolution in fornicate parasites.</title>
        <authorList>
            <person name="Tanifuji G."/>
            <person name="Takabayashi S."/>
            <person name="Kume K."/>
            <person name="Takagi M."/>
            <person name="Nakayama T."/>
            <person name="Kamikawa R."/>
            <person name="Inagaki Y."/>
            <person name="Hashimoto T."/>
        </authorList>
    </citation>
    <scope>NUCLEOTIDE SEQUENCE [LARGE SCALE GENOMIC DNA]</scope>
    <source>
        <strain evidence="3">NY0173</strain>
    </source>
</reference>
<feature type="signal peptide" evidence="2">
    <location>
        <begin position="1"/>
        <end position="19"/>
    </location>
</feature>
<evidence type="ECO:0000256" key="2">
    <source>
        <dbReference type="SAM" id="SignalP"/>
    </source>
</evidence>
<dbReference type="Proteomes" id="UP000265618">
    <property type="component" value="Unassembled WGS sequence"/>
</dbReference>
<feature type="region of interest" description="Disordered" evidence="1">
    <location>
        <begin position="179"/>
        <end position="219"/>
    </location>
</feature>
<name>A0A391PA00_9EUKA</name>
<gene>
    <name evidence="3" type="ORF">KIPB_014221</name>
</gene>
<protein>
    <submittedName>
        <fullName evidence="3">Uncharacterized protein</fullName>
    </submittedName>
</protein>
<sequence length="219" mass="23183">MPGVHSPLTLALICATSSALLSLCMYAPPPLRGCMGGMIHLIGSGAMCYVVSRIMHTRVTEVPLVAESCAPTKEGATEPSVCTEAETTYEETGYDLVCPDSPIDTNPEDPTPSDPIVISERVEGRGYAHDPHPLCDTVPIHTHTHLSVAEGGCTSPVPPMLYPPMLCVSGTMQTLPPSLSVGDWSGTPSTTRQKPQKAKDVITSPSPTSEVSLHLSMFD</sequence>
<dbReference type="AlphaFoldDB" id="A0A391PA00"/>